<dbReference type="InterPro" id="IPR052344">
    <property type="entry name" value="Transposase-related"/>
</dbReference>
<dbReference type="InterPro" id="IPR039552">
    <property type="entry name" value="IS66_C"/>
</dbReference>
<dbReference type="InterPro" id="IPR024474">
    <property type="entry name" value="Znf_dom_IS66"/>
</dbReference>
<evidence type="ECO:0000259" key="3">
    <source>
        <dbReference type="Pfam" id="PF13005"/>
    </source>
</evidence>
<evidence type="ECO:0000259" key="4">
    <source>
        <dbReference type="Pfam" id="PF13007"/>
    </source>
</evidence>
<dbReference type="InterPro" id="IPR004291">
    <property type="entry name" value="Transposase_IS66_central"/>
</dbReference>
<evidence type="ECO:0000259" key="5">
    <source>
        <dbReference type="Pfam" id="PF13817"/>
    </source>
</evidence>
<sequence>MKTHDNKPLPDDIESLKKMVLKLQSENQGLQQKLRHMMEQWQLSLQKRFAASTESLPGQGSLFNELEALLEPEVDEIAADATITYTRKKTRRPSIDASLPREDVLHDIPDEDKVCDCCGHDLHRMGEETSEELEFIPATIKVLRHVRPKYSCRLCEKHGTETTIKIAPVPLSILPKSIASPSLLAQIISAKFQFGLPLYRQEALFKQFGIELNRQTMSRWLLKVSDKLRPVHQRMHDILLEQSMLWADDKTVGTVLDSSAGPARGESHGCDSQTTVNVLDVDKSKCYMWVYGCGTDKPKPDGSPNIVLYDYQDGRGSSHPVHFLQGYQGPLQVDGYQGYEKTDAQLAGCWAHARRKFIEAKAVQGKNKTGKADQALSFIQKLYGIEQRIRDYTIEAKHATRQELSLPIMNKLKDWLDKSALSVNNQSLLGKAIHYTLGQWSKLQVYLANGAVAIDNNRAERAIKPFVIGRKAWLFSKSRGGAQASAILYSVVETAKANGLMPVDYLMALFKQLPLISHGDDLDHLLPWNISLSVNTAVTEYN</sequence>
<feature type="domain" description="Transposase IS66 C-terminal" evidence="5">
    <location>
        <begin position="490"/>
        <end position="528"/>
    </location>
</feature>
<evidence type="ECO:0000259" key="2">
    <source>
        <dbReference type="Pfam" id="PF03050"/>
    </source>
</evidence>
<protein>
    <submittedName>
        <fullName evidence="6">IS66 family transposase</fullName>
    </submittedName>
</protein>
<dbReference type="Pfam" id="PF13817">
    <property type="entry name" value="DDE_Tnp_IS66_C"/>
    <property type="match status" value="1"/>
</dbReference>
<accession>A0AB39X561</accession>
<dbReference type="InterPro" id="IPR024463">
    <property type="entry name" value="Transposase_TnpC_homeodom"/>
</dbReference>
<dbReference type="EMBL" id="CP165718">
    <property type="protein sequence ID" value="XDV08545.1"/>
    <property type="molecule type" value="Genomic_DNA"/>
</dbReference>
<dbReference type="RefSeq" id="WP_369742321.1">
    <property type="nucleotide sequence ID" value="NZ_CP165718.1"/>
</dbReference>
<gene>
    <name evidence="6" type="ORF">AB8S08_07110</name>
</gene>
<dbReference type="PANTHER" id="PTHR33678:SF1">
    <property type="entry name" value="BLL1576 PROTEIN"/>
    <property type="match status" value="1"/>
</dbReference>
<name>A0AB39X561_9GAMM</name>
<dbReference type="NCBIfam" id="NF033517">
    <property type="entry name" value="transpos_IS66"/>
    <property type="match status" value="1"/>
</dbReference>
<organism evidence="6">
    <name type="scientific">Pseudidiomarina sp. PP-1MA</name>
    <dbReference type="NCBI Taxonomy" id="3237706"/>
    <lineage>
        <taxon>Bacteria</taxon>
        <taxon>Pseudomonadati</taxon>
        <taxon>Pseudomonadota</taxon>
        <taxon>Gammaproteobacteria</taxon>
        <taxon>Alteromonadales</taxon>
        <taxon>Idiomarinaceae</taxon>
        <taxon>Pseudidiomarina</taxon>
    </lineage>
</organism>
<feature type="coiled-coil region" evidence="1">
    <location>
        <begin position="13"/>
        <end position="40"/>
    </location>
</feature>
<dbReference type="Pfam" id="PF03050">
    <property type="entry name" value="DDE_Tnp_IS66"/>
    <property type="match status" value="2"/>
</dbReference>
<dbReference type="PANTHER" id="PTHR33678">
    <property type="entry name" value="BLL1576 PROTEIN"/>
    <property type="match status" value="1"/>
</dbReference>
<dbReference type="Pfam" id="PF13005">
    <property type="entry name" value="zf-IS66"/>
    <property type="match status" value="1"/>
</dbReference>
<feature type="domain" description="Transposase IS66 central" evidence="2">
    <location>
        <begin position="176"/>
        <end position="252"/>
    </location>
</feature>
<evidence type="ECO:0000256" key="1">
    <source>
        <dbReference type="SAM" id="Coils"/>
    </source>
</evidence>
<reference evidence="6" key="1">
    <citation type="submission" date="2024-07" db="EMBL/GenBank/DDBJ databases">
        <title>Whole genome sequence of bacterial strains from algal surface.</title>
        <authorList>
            <person name="Kumar P."/>
        </authorList>
    </citation>
    <scope>NUCLEOTIDE SEQUENCE</scope>
    <source>
        <strain evidence="6">PP-1MA</strain>
    </source>
</reference>
<proteinExistence type="predicted"/>
<feature type="domain" description="Transposase IS66 zinc-finger binding" evidence="3">
    <location>
        <begin position="112"/>
        <end position="156"/>
    </location>
</feature>
<dbReference type="Pfam" id="PF13007">
    <property type="entry name" value="LZ_Tnp_IS66"/>
    <property type="match status" value="1"/>
</dbReference>
<evidence type="ECO:0000313" key="6">
    <source>
        <dbReference type="EMBL" id="XDV08545.1"/>
    </source>
</evidence>
<feature type="domain" description="Transposase TnpC homeodomain" evidence="4">
    <location>
        <begin position="37"/>
        <end position="104"/>
    </location>
</feature>
<dbReference type="AlphaFoldDB" id="A0AB39X561"/>
<feature type="domain" description="Transposase IS66 central" evidence="2">
    <location>
        <begin position="274"/>
        <end position="484"/>
    </location>
</feature>
<keyword evidence="1" id="KW-0175">Coiled coil</keyword>